<proteinExistence type="predicted"/>
<name>A0ABZ2M962_9BACT</name>
<dbReference type="Proteomes" id="UP001370348">
    <property type="component" value="Chromosome"/>
</dbReference>
<dbReference type="PRINTS" id="PR00081">
    <property type="entry name" value="GDHRDH"/>
</dbReference>
<dbReference type="PANTHER" id="PTHR44147:SF2">
    <property type="entry name" value="DEHYDROGENASE_REDUCTASE SDR FAMILY MEMBER 1"/>
    <property type="match status" value="1"/>
</dbReference>
<evidence type="ECO:0000313" key="1">
    <source>
        <dbReference type="EMBL" id="WXB19035.1"/>
    </source>
</evidence>
<dbReference type="Gene3D" id="3.40.50.720">
    <property type="entry name" value="NAD(P)-binding Rossmann-like Domain"/>
    <property type="match status" value="1"/>
</dbReference>
<dbReference type="EMBL" id="CP089984">
    <property type="protein sequence ID" value="WXB19035.1"/>
    <property type="molecule type" value="Genomic_DNA"/>
</dbReference>
<evidence type="ECO:0000313" key="2">
    <source>
        <dbReference type="Proteomes" id="UP001370348"/>
    </source>
</evidence>
<sequence>MSAHDAKTPLLGKVALVAGATRGAGRAIAVSLGEAGATVYCTGRSARGRPASGTRPETIDETAELVDARSGARGRGIAVRVDHTVESEVQALCARIQEEQGGLDILVNDIWGGEKLTEFGLPFWKLDSDKGRRMLEQGIVTHILTSRHAVPLMLAGLEAAKHATASPKRERGLIIEVTDGNHFGYRGNLFYDLVKMSVLRLAFAMARELRRHPVTALAVTPGFLRSEEMLEHFGVTEANWRDGVKVEKHFIASETPYYVGRAIAALAADPKVHQWNGRVVSSWDLGDAYGLVDVDGRKPHWGNYFKEAFGRPCPVADDAAYASWNAAIVPDEWPEE</sequence>
<dbReference type="RefSeq" id="WP_394828658.1">
    <property type="nucleotide sequence ID" value="NZ_CP089984.1"/>
</dbReference>
<organism evidence="1 2">
    <name type="scientific">Pendulispora albinea</name>
    <dbReference type="NCBI Taxonomy" id="2741071"/>
    <lineage>
        <taxon>Bacteria</taxon>
        <taxon>Pseudomonadati</taxon>
        <taxon>Myxococcota</taxon>
        <taxon>Myxococcia</taxon>
        <taxon>Myxococcales</taxon>
        <taxon>Sorangiineae</taxon>
        <taxon>Pendulisporaceae</taxon>
        <taxon>Pendulispora</taxon>
    </lineage>
</organism>
<reference evidence="1 2" key="1">
    <citation type="submission" date="2021-12" db="EMBL/GenBank/DDBJ databases">
        <title>Discovery of the Pendulisporaceae a myxobacterial family with distinct sporulation behavior and unique specialized metabolism.</title>
        <authorList>
            <person name="Garcia R."/>
            <person name="Popoff A."/>
            <person name="Bader C.D."/>
            <person name="Loehr J."/>
            <person name="Walesch S."/>
            <person name="Walt C."/>
            <person name="Boldt J."/>
            <person name="Bunk B."/>
            <person name="Haeckl F.J.F.P.J."/>
            <person name="Gunesch A.P."/>
            <person name="Birkelbach J."/>
            <person name="Nuebel U."/>
            <person name="Pietschmann T."/>
            <person name="Bach T."/>
            <person name="Mueller R."/>
        </authorList>
    </citation>
    <scope>NUCLEOTIDE SEQUENCE [LARGE SCALE GENOMIC DNA]</scope>
    <source>
        <strain evidence="1 2">MSr11954</strain>
    </source>
</reference>
<dbReference type="Pfam" id="PF00106">
    <property type="entry name" value="adh_short"/>
    <property type="match status" value="1"/>
</dbReference>
<dbReference type="InterPro" id="IPR002347">
    <property type="entry name" value="SDR_fam"/>
</dbReference>
<gene>
    <name evidence="1" type="ORF">LZC94_17575</name>
</gene>
<dbReference type="NCBIfam" id="NF006159">
    <property type="entry name" value="PRK08303.1"/>
    <property type="match status" value="1"/>
</dbReference>
<keyword evidence="2" id="KW-1185">Reference proteome</keyword>
<dbReference type="InterPro" id="IPR036291">
    <property type="entry name" value="NAD(P)-bd_dom_sf"/>
</dbReference>
<accession>A0ABZ2M962</accession>
<dbReference type="SUPFAM" id="SSF51735">
    <property type="entry name" value="NAD(P)-binding Rossmann-fold domains"/>
    <property type="match status" value="1"/>
</dbReference>
<protein>
    <submittedName>
        <fullName evidence="1">SDR family NAD(P)-dependent oxidoreductase</fullName>
    </submittedName>
</protein>
<dbReference type="PANTHER" id="PTHR44147">
    <property type="entry name" value="DEHYDROGENASE/REDUCTASE SDR FAMILY MEMBER 1"/>
    <property type="match status" value="1"/>
</dbReference>